<dbReference type="GO" id="GO:0008734">
    <property type="term" value="F:L-aspartate oxidase activity"/>
    <property type="evidence" value="ECO:0007669"/>
    <property type="project" value="InterPro"/>
</dbReference>
<dbReference type="GO" id="GO:0009435">
    <property type="term" value="P:NAD+ biosynthetic process"/>
    <property type="evidence" value="ECO:0007669"/>
    <property type="project" value="InterPro"/>
</dbReference>
<dbReference type="SUPFAM" id="SSF51905">
    <property type="entry name" value="FAD/NAD(P)-binding domain"/>
    <property type="match status" value="1"/>
</dbReference>
<dbReference type="PANTHER" id="PTHR42716">
    <property type="entry name" value="L-ASPARTATE OXIDASE"/>
    <property type="match status" value="1"/>
</dbReference>
<evidence type="ECO:0000313" key="2">
    <source>
        <dbReference type="Proteomes" id="UP000317593"/>
    </source>
</evidence>
<dbReference type="Proteomes" id="UP000317593">
    <property type="component" value="Unassembled WGS sequence"/>
</dbReference>
<accession>A0A521BAI5</accession>
<gene>
    <name evidence="1" type="ORF">SAMN06265218_102362</name>
</gene>
<proteinExistence type="predicted"/>
<dbReference type="AlphaFoldDB" id="A0A521BAI5"/>
<name>A0A521BAI5_9BACT</name>
<dbReference type="InterPro" id="IPR005288">
    <property type="entry name" value="NadB"/>
</dbReference>
<dbReference type="Pfam" id="PF12831">
    <property type="entry name" value="FAD_oxidored"/>
    <property type="match status" value="1"/>
</dbReference>
<sequence length="598" mass="66798">MIPWELIKRMELLRYLCYYCRNSFMMNRKDFLQLLTTAGTIAASGAGALSVSRQRGSVRTSSSLREGYNSDVVIAGGGLGGIAAALACLRNGLSVVMTEETDWIGGQLTQQGVPPDEHQWIESHGAPQSYRTLRDGIRAYYKQHYPMKPEARARRHLNPGDGAVSRLCHEPRVALAVLRQMLAPYQSRRQLNLLLEHKITGADVAGDRVTALEATDRRSGETIILEAPYFIDATELGDLLPLTGTEYVTGAESRAETGELHAPEEGSAANQQAFTYCFAMDYVPGEDHTIAQPDRYDFWRQHVPDVSPPWPEKLLDLTYPNPSTLQPRELGFHPEGRPTGDKLNLWKYRRIINPANFEAGAYDGGITVVNWPQNDYMGGNLVDVSDDTFEKHIQQSKQLSLSLLYWLQTEVPRPDGGEGWPGLRLRPDIMGTDDGLAKYPYVRESRRIKAAFTVLEEHVGKEQRAMVTGQEQSEVTASDFYDSVGVGYYHIDLHPSSGGDNYIDFASLPFQIPLGSLLPRRMTNLLPANKNIGTTHITNGCYRLHPVEWSIGEAAGLLTRYALEHDVPPRAVREDRSMLADFQAFIRSQGIETHWPNG</sequence>
<dbReference type="InterPro" id="IPR036188">
    <property type="entry name" value="FAD/NAD-bd_sf"/>
</dbReference>
<dbReference type="EMBL" id="FXTH01000002">
    <property type="protein sequence ID" value="SMO44098.1"/>
    <property type="molecule type" value="Genomic_DNA"/>
</dbReference>
<dbReference type="Gene3D" id="3.50.50.60">
    <property type="entry name" value="FAD/NAD(P)-binding domain"/>
    <property type="match status" value="1"/>
</dbReference>
<protein>
    <submittedName>
        <fullName evidence="1">FAD dependent oxidoreductase</fullName>
    </submittedName>
</protein>
<evidence type="ECO:0000313" key="1">
    <source>
        <dbReference type="EMBL" id="SMO44098.1"/>
    </source>
</evidence>
<organism evidence="1 2">
    <name type="scientific">Fodinibius sediminis</name>
    <dbReference type="NCBI Taxonomy" id="1214077"/>
    <lineage>
        <taxon>Bacteria</taxon>
        <taxon>Pseudomonadati</taxon>
        <taxon>Balneolota</taxon>
        <taxon>Balneolia</taxon>
        <taxon>Balneolales</taxon>
        <taxon>Balneolaceae</taxon>
        <taxon>Fodinibius</taxon>
    </lineage>
</organism>
<reference evidence="1 2" key="1">
    <citation type="submission" date="2017-05" db="EMBL/GenBank/DDBJ databases">
        <authorList>
            <person name="Varghese N."/>
            <person name="Submissions S."/>
        </authorList>
    </citation>
    <scope>NUCLEOTIDE SEQUENCE [LARGE SCALE GENOMIC DNA]</scope>
    <source>
        <strain evidence="1 2">DSM 21194</strain>
    </source>
</reference>
<dbReference type="PANTHER" id="PTHR42716:SF1">
    <property type="entry name" value="SLL0471 PROTEIN"/>
    <property type="match status" value="1"/>
</dbReference>
<keyword evidence="2" id="KW-1185">Reference proteome</keyword>